<proteinExistence type="predicted"/>
<dbReference type="Proteomes" id="UP000007129">
    <property type="component" value="Unassembled WGS sequence"/>
</dbReference>
<evidence type="ECO:0000313" key="2">
    <source>
        <dbReference type="Proteomes" id="UP000007129"/>
    </source>
</evidence>
<gene>
    <name evidence="1" type="ORF">MPH_04342</name>
</gene>
<name>K2SP80_MACPH</name>
<protein>
    <submittedName>
        <fullName evidence="1">Uncharacterized protein</fullName>
    </submittedName>
</protein>
<evidence type="ECO:0000313" key="1">
    <source>
        <dbReference type="EMBL" id="EKG18540.1"/>
    </source>
</evidence>
<reference evidence="1 2" key="1">
    <citation type="journal article" date="2012" name="BMC Genomics">
        <title>Tools to kill: Genome of one of the most destructive plant pathogenic fungi Macrophomina phaseolina.</title>
        <authorList>
            <person name="Islam M.S."/>
            <person name="Haque M.S."/>
            <person name="Islam M.M."/>
            <person name="Emdad E.M."/>
            <person name="Halim A."/>
            <person name="Hossen Q.M.M."/>
            <person name="Hossain M.Z."/>
            <person name="Ahmed B."/>
            <person name="Rahim S."/>
            <person name="Rahman M.S."/>
            <person name="Alam M.M."/>
            <person name="Hou S."/>
            <person name="Wan X."/>
            <person name="Saito J.A."/>
            <person name="Alam M."/>
        </authorList>
    </citation>
    <scope>NUCLEOTIDE SEQUENCE [LARGE SCALE GENOMIC DNA]</scope>
    <source>
        <strain evidence="1 2">MS6</strain>
    </source>
</reference>
<organism evidence="1 2">
    <name type="scientific">Macrophomina phaseolina (strain MS6)</name>
    <name type="common">Charcoal rot fungus</name>
    <dbReference type="NCBI Taxonomy" id="1126212"/>
    <lineage>
        <taxon>Eukaryota</taxon>
        <taxon>Fungi</taxon>
        <taxon>Dikarya</taxon>
        <taxon>Ascomycota</taxon>
        <taxon>Pezizomycotina</taxon>
        <taxon>Dothideomycetes</taxon>
        <taxon>Dothideomycetes incertae sedis</taxon>
        <taxon>Botryosphaeriales</taxon>
        <taxon>Botryosphaeriaceae</taxon>
        <taxon>Macrophomina</taxon>
    </lineage>
</organism>
<sequence>MALGCLDQKIINAARAAEDIVGGVCRESEHENDDENDHSMSIVRQKSCLNGQLAVSPGYPGCLSQTLIPPNMVYNTTPTGSRKQAAAVGTPVRAVTTAEPPVRSIAVTRILVIRPKTMKTMWVTAP</sequence>
<comment type="caution">
    <text evidence="1">The sequence shown here is derived from an EMBL/GenBank/DDBJ whole genome shotgun (WGS) entry which is preliminary data.</text>
</comment>
<dbReference type="EMBL" id="AHHD01000207">
    <property type="protein sequence ID" value="EKG18540.1"/>
    <property type="molecule type" value="Genomic_DNA"/>
</dbReference>
<dbReference type="InParanoid" id="K2SP80"/>
<dbReference type="AlphaFoldDB" id="K2SP80"/>
<accession>K2SP80</accession>
<dbReference type="HOGENOM" id="CLU_1981996_0_0_1"/>
<dbReference type="VEuPathDB" id="FungiDB:MPH_04342"/>